<sequence>MTLTSYFALFRSNSASAQNNGRMTYHSVNKNRFSKKALMASALAFVLLGSPFVPAQNAKASSQSLPAASSLSGSYLSGRSALLAQDLAAASNYFTSALQGDPANFYILDRAFVTSLANGNVEKALPLANRILEEDSEHFLAQLAVAAQRIHEGDFTTELPDAVTQNVNPLSRLSFALVSAWVKAGQGKTDEAIADLTSTTGAKWFDLFINFNAGLLAEYNNNPHQAAEFYKAAYEIDRGALRNAISYTRMLAASGRQQEALDIVAEYEQLIPEHPLLVTLRDKIESGEVIESVAKTPAEGLAEALHGLGIAVSKEGEELSANYLQLATYLNPKNDSALIGLASLFEQLGDNERAIEYLSAVSDGSPMKREAEIQIALHYNILDNLEEARAHLEKLVKADPSDLEAITSLGNVLRGHSLFEEAETSYNQGLDTLSEIQANHWTILYFRGITRERQDKWDAAEKDFREALTLKPEQPMILNYLGYSLVDRGLKLDEAQKMIERAVRLRPTDGYIVDSLGWVYYRLGRYEEAAEKLERAVALRPHDPIINDHLGDAYWQVGRKLEARFKWNHARDLEPEPEDLKRILDKIENGMDEAVPVGLASSTDNK</sequence>
<keyword evidence="1" id="KW-0802">TPR repeat</keyword>
<feature type="repeat" description="TPR" evidence="1">
    <location>
        <begin position="510"/>
        <end position="543"/>
    </location>
</feature>
<dbReference type="Proteomes" id="UP000199598">
    <property type="component" value="Unassembled WGS sequence"/>
</dbReference>
<dbReference type="PROSITE" id="PS50293">
    <property type="entry name" value="TPR_REGION"/>
    <property type="match status" value="1"/>
</dbReference>
<feature type="repeat" description="TPR" evidence="1">
    <location>
        <begin position="441"/>
        <end position="474"/>
    </location>
</feature>
<dbReference type="InterPro" id="IPR019734">
    <property type="entry name" value="TPR_rpt"/>
</dbReference>
<dbReference type="PANTHER" id="PTHR12558">
    <property type="entry name" value="CELL DIVISION CYCLE 16,23,27"/>
    <property type="match status" value="1"/>
</dbReference>
<dbReference type="InterPro" id="IPR011990">
    <property type="entry name" value="TPR-like_helical_dom_sf"/>
</dbReference>
<comment type="caution">
    <text evidence="2">The sequence shown here is derived from an EMBL/GenBank/DDBJ whole genome shotgun (WGS) entry which is preliminary data.</text>
</comment>
<dbReference type="RefSeq" id="WP_093521376.1">
    <property type="nucleotide sequence ID" value="NZ_FOSK01000009.1"/>
</dbReference>
<dbReference type="Pfam" id="PF13432">
    <property type="entry name" value="TPR_16"/>
    <property type="match status" value="1"/>
</dbReference>
<evidence type="ECO:0000256" key="1">
    <source>
        <dbReference type="PROSITE-ProRule" id="PRU00339"/>
    </source>
</evidence>
<dbReference type="EMBL" id="FOSK01000009">
    <property type="protein sequence ID" value="SFK80293.1"/>
    <property type="molecule type" value="Genomic_DNA"/>
</dbReference>
<evidence type="ECO:0000313" key="3">
    <source>
        <dbReference type="Proteomes" id="UP000199598"/>
    </source>
</evidence>
<name>A0A1I4CHS0_9HYPH</name>
<dbReference type="Pfam" id="PF13414">
    <property type="entry name" value="TPR_11"/>
    <property type="match status" value="1"/>
</dbReference>
<dbReference type="SUPFAM" id="SSF48452">
    <property type="entry name" value="TPR-like"/>
    <property type="match status" value="3"/>
</dbReference>
<gene>
    <name evidence="2" type="ORF">SAMN04488518_109149</name>
</gene>
<reference evidence="2 3" key="1">
    <citation type="submission" date="2016-10" db="EMBL/GenBank/DDBJ databases">
        <authorList>
            <person name="Varghese N."/>
            <person name="Submissions S."/>
        </authorList>
    </citation>
    <scope>NUCLEOTIDE SEQUENCE [LARGE SCALE GENOMIC DNA]</scope>
    <source>
        <strain evidence="2 3">DSM 16392</strain>
    </source>
</reference>
<keyword evidence="3" id="KW-1185">Reference proteome</keyword>
<dbReference type="SMART" id="SM00028">
    <property type="entry name" value="TPR"/>
    <property type="match status" value="10"/>
</dbReference>
<organism evidence="2 3">
    <name type="scientific">Pseudovibrio ascidiaceicola</name>
    <dbReference type="NCBI Taxonomy" id="285279"/>
    <lineage>
        <taxon>Bacteria</taxon>
        <taxon>Pseudomonadati</taxon>
        <taxon>Pseudomonadota</taxon>
        <taxon>Alphaproteobacteria</taxon>
        <taxon>Hyphomicrobiales</taxon>
        <taxon>Stappiaceae</taxon>
        <taxon>Pseudovibrio</taxon>
    </lineage>
</organism>
<proteinExistence type="predicted"/>
<protein>
    <submittedName>
        <fullName evidence="2">Tetratricopeptide repeat-containing protein</fullName>
    </submittedName>
</protein>
<evidence type="ECO:0000313" key="2">
    <source>
        <dbReference type="EMBL" id="SFK80293.1"/>
    </source>
</evidence>
<dbReference type="PROSITE" id="PS50005">
    <property type="entry name" value="TPR"/>
    <property type="match status" value="2"/>
</dbReference>
<dbReference type="Gene3D" id="1.25.40.10">
    <property type="entry name" value="Tetratricopeptide repeat domain"/>
    <property type="match status" value="2"/>
</dbReference>
<dbReference type="Pfam" id="PF13181">
    <property type="entry name" value="TPR_8"/>
    <property type="match status" value="1"/>
</dbReference>
<dbReference type="PANTHER" id="PTHR12558:SF13">
    <property type="entry name" value="CELL DIVISION CYCLE PROTEIN 27 HOMOLOG"/>
    <property type="match status" value="1"/>
</dbReference>
<accession>A0A1I4CHS0</accession>